<dbReference type="Pfam" id="PF02931">
    <property type="entry name" value="Neur_chan_LBD"/>
    <property type="match status" value="1"/>
</dbReference>
<dbReference type="InterPro" id="IPR006202">
    <property type="entry name" value="Neur_chan_lig-bd"/>
</dbReference>
<dbReference type="AlphaFoldDB" id="A0A8S4NHJ0"/>
<dbReference type="SUPFAM" id="SSF63712">
    <property type="entry name" value="Nicotinic receptor ligand binding domain-like"/>
    <property type="match status" value="1"/>
</dbReference>
<keyword evidence="2" id="KW-1133">Transmembrane helix</keyword>
<keyword evidence="2" id="KW-0812">Transmembrane</keyword>
<evidence type="ECO:0000259" key="3">
    <source>
        <dbReference type="Pfam" id="PF02931"/>
    </source>
</evidence>
<feature type="transmembrane region" description="Helical" evidence="2">
    <location>
        <begin position="283"/>
        <end position="304"/>
    </location>
</feature>
<dbReference type="InterPro" id="IPR036734">
    <property type="entry name" value="Neur_chan_lig-bd_sf"/>
</dbReference>
<feature type="transmembrane region" description="Helical" evidence="2">
    <location>
        <begin position="316"/>
        <end position="338"/>
    </location>
</feature>
<dbReference type="Gene3D" id="1.20.58.390">
    <property type="entry name" value="Neurotransmitter-gated ion-channel transmembrane domain"/>
    <property type="match status" value="1"/>
</dbReference>
<evidence type="ECO:0000313" key="4">
    <source>
        <dbReference type="EMBL" id="CAH1779689.1"/>
    </source>
</evidence>
<dbReference type="Proteomes" id="UP000749559">
    <property type="component" value="Unassembled WGS sequence"/>
</dbReference>
<keyword evidence="2" id="KW-0472">Membrane</keyword>
<feature type="domain" description="Neurotransmitter-gated ion-channel ligand-binding" evidence="3">
    <location>
        <begin position="39"/>
        <end position="216"/>
    </location>
</feature>
<dbReference type="Gene3D" id="2.70.170.10">
    <property type="entry name" value="Neurotransmitter-gated ion-channel ligand-binding domain"/>
    <property type="match status" value="1"/>
</dbReference>
<keyword evidence="5" id="KW-1185">Reference proteome</keyword>
<dbReference type="PANTHER" id="PTHR18945">
    <property type="entry name" value="NEUROTRANSMITTER GATED ION CHANNEL"/>
    <property type="match status" value="1"/>
</dbReference>
<evidence type="ECO:0000256" key="2">
    <source>
        <dbReference type="SAM" id="Phobius"/>
    </source>
</evidence>
<accession>A0A8S4NHJ0</accession>
<dbReference type="EMBL" id="CAIIXF020000003">
    <property type="protein sequence ID" value="CAH1779689.1"/>
    <property type="molecule type" value="Genomic_DNA"/>
</dbReference>
<evidence type="ECO:0000313" key="5">
    <source>
        <dbReference type="Proteomes" id="UP000749559"/>
    </source>
</evidence>
<comment type="caution">
    <text evidence="4">The sequence shown here is derived from an EMBL/GenBank/DDBJ whole genome shotgun (WGS) entry which is preliminary data.</text>
</comment>
<feature type="transmembrane region" description="Helical" evidence="2">
    <location>
        <begin position="254"/>
        <end position="271"/>
    </location>
</feature>
<dbReference type="OrthoDB" id="203862at2759"/>
<dbReference type="InterPro" id="IPR038050">
    <property type="entry name" value="Neuro_actylchol_rec"/>
</dbReference>
<gene>
    <name evidence="4" type="ORF">OFUS_LOCUS6468</name>
</gene>
<evidence type="ECO:0000256" key="1">
    <source>
        <dbReference type="SAM" id="MobiDB-lite"/>
    </source>
</evidence>
<protein>
    <recommendedName>
        <fullName evidence="3">Neurotransmitter-gated ion-channel ligand-binding domain-containing protein</fullName>
    </recommendedName>
</protein>
<name>A0A8S4NHJ0_OWEFU</name>
<dbReference type="GO" id="GO:0004888">
    <property type="term" value="F:transmembrane signaling receptor activity"/>
    <property type="evidence" value="ECO:0007669"/>
    <property type="project" value="InterPro"/>
</dbReference>
<proteinExistence type="predicted"/>
<organism evidence="4 5">
    <name type="scientific">Owenia fusiformis</name>
    <name type="common">Polychaete worm</name>
    <dbReference type="NCBI Taxonomy" id="6347"/>
    <lineage>
        <taxon>Eukaryota</taxon>
        <taxon>Metazoa</taxon>
        <taxon>Spiralia</taxon>
        <taxon>Lophotrochozoa</taxon>
        <taxon>Annelida</taxon>
        <taxon>Polychaeta</taxon>
        <taxon>Sedentaria</taxon>
        <taxon>Canalipalpata</taxon>
        <taxon>Sabellida</taxon>
        <taxon>Oweniida</taxon>
        <taxon>Oweniidae</taxon>
        <taxon>Owenia</taxon>
    </lineage>
</organism>
<dbReference type="GO" id="GO:0005230">
    <property type="term" value="F:extracellular ligand-gated monoatomic ion channel activity"/>
    <property type="evidence" value="ECO:0007669"/>
    <property type="project" value="InterPro"/>
</dbReference>
<sequence>MVLSTAASSDMRHRNNAIMFPPDSFKPMTGVYRMHINETKKVVEVCVKIVKIGEIDTLHEQYTAEVLVKAKWREPALDFVQDAKGVDLGNYWHPKLYIANTIGTPSVAETNTFTIDKNHEAYMRLERRTRGMFMETLELREFPFDIQDLAVTVVSDRIEEVQIIQDRDEYSSVYRSDFADAQEWYLYSNVDVEETIAPYGHRTRSALVVKMKAARRPKYFIWNNFFVTFVITALSFSTFAVIPKLVQNRLQLSFTLLLTCVAYKFAVSQNLPKIPYLTYLDRYVLFGITTLALICVWHALVTLFLEHPKVALMDMIVLITLASIFVLFNVTFAIYIYATFKRRQRSAAPQKPHGYVQYTDAENAPVSPPAMEKREEHTHL</sequence>
<feature type="transmembrane region" description="Helical" evidence="2">
    <location>
        <begin position="220"/>
        <end position="242"/>
    </location>
</feature>
<dbReference type="InterPro" id="IPR006201">
    <property type="entry name" value="Neur_channel"/>
</dbReference>
<feature type="region of interest" description="Disordered" evidence="1">
    <location>
        <begin position="360"/>
        <end position="380"/>
    </location>
</feature>
<reference evidence="4" key="1">
    <citation type="submission" date="2022-03" db="EMBL/GenBank/DDBJ databases">
        <authorList>
            <person name="Martin C."/>
        </authorList>
    </citation>
    <scope>NUCLEOTIDE SEQUENCE</scope>
</reference>
<dbReference type="GO" id="GO:0016020">
    <property type="term" value="C:membrane"/>
    <property type="evidence" value="ECO:0007669"/>
    <property type="project" value="InterPro"/>
</dbReference>
<feature type="compositionally biased region" description="Basic and acidic residues" evidence="1">
    <location>
        <begin position="371"/>
        <end position="380"/>
    </location>
</feature>